<keyword evidence="8" id="KW-1185">Reference proteome</keyword>
<evidence type="ECO:0000313" key="8">
    <source>
        <dbReference type="Proteomes" id="UP000012960"/>
    </source>
</evidence>
<evidence type="ECO:0000256" key="2">
    <source>
        <dbReference type="ARBA" id="ARBA00022884"/>
    </source>
</evidence>
<dbReference type="Gene3D" id="3.30.160.20">
    <property type="match status" value="2"/>
</dbReference>
<dbReference type="EnsemblPlants" id="Ma07_t01560.3">
    <property type="protein sequence ID" value="Ma07_p01560.3"/>
    <property type="gene ID" value="Ma07_g01560"/>
</dbReference>
<proteinExistence type="predicted"/>
<dbReference type="PROSITE" id="PS50137">
    <property type="entry name" value="DS_RBD"/>
    <property type="match status" value="2"/>
</dbReference>
<dbReference type="Pfam" id="PF00035">
    <property type="entry name" value="dsrm"/>
    <property type="match status" value="2"/>
</dbReference>
<keyword evidence="2 4" id="KW-0694">RNA-binding</keyword>
<dbReference type="Proteomes" id="UP000012960">
    <property type="component" value="Unplaced"/>
</dbReference>
<dbReference type="InterPro" id="IPR014720">
    <property type="entry name" value="dsRBD_dom"/>
</dbReference>
<evidence type="ECO:0000256" key="3">
    <source>
        <dbReference type="ARBA" id="ARBA00037597"/>
    </source>
</evidence>
<evidence type="ECO:0000256" key="5">
    <source>
        <dbReference type="SAM" id="MobiDB-lite"/>
    </source>
</evidence>
<evidence type="ECO:0000259" key="6">
    <source>
        <dbReference type="PROSITE" id="PS50137"/>
    </source>
</evidence>
<keyword evidence="1" id="KW-0677">Repeat</keyword>
<sequence length="415" mass="45149">MDKSRLQQLCQQRQWPLPEYAIYREGPDHDPHFRAMVTVNGANFHSPDDSRTIKEAQNKAAQVALEQLPETAPPPPTPSASLPPALEKQLSHKSHLQSYLQKNNKGLPTYQSVPDVKEAEQSAAKVALMSLCVAGNQQDYSGVYKMLLQELAQKRGLSLPKYTTTNYGESHMPTFSSKVEIKGELFQGDVAKTKKQAENNAAKVALSQLEECRANRFSSNLVSKWQVNVESEPPTSSVEPIVNMNSPKPSSLLIPASQIDAKRTVDIIAVDHGATASISNATPVSDQITNSTDEVMGIDGSYHHLTISTDEPEITAKKKDTVAAVQDPESADVMTNRETLRGAVSGGGSSALSSNYNFHKFHPTTTSGKLPTGSTSSLLRNRVQVYPRKSDLVLPEGAVPLPCSDDSWVAVSLDF</sequence>
<dbReference type="PANTHER" id="PTHR46031">
    <property type="match status" value="1"/>
</dbReference>
<dbReference type="PANTHER" id="PTHR46031:SF26">
    <property type="entry name" value="DOUBLE-STRANDED RNA-BINDING PROTEIN 2"/>
    <property type="match status" value="1"/>
</dbReference>
<dbReference type="AlphaFoldDB" id="A0A804JR15"/>
<protein>
    <recommendedName>
        <fullName evidence="6">DRBM domain-containing protein</fullName>
    </recommendedName>
</protein>
<dbReference type="SUPFAM" id="SSF54768">
    <property type="entry name" value="dsRNA-binding domain-like"/>
    <property type="match status" value="3"/>
</dbReference>
<evidence type="ECO:0000256" key="4">
    <source>
        <dbReference type="PROSITE-ProRule" id="PRU00266"/>
    </source>
</evidence>
<dbReference type="GO" id="GO:0003723">
    <property type="term" value="F:RNA binding"/>
    <property type="evidence" value="ECO:0007669"/>
    <property type="project" value="UniProtKB-UniRule"/>
</dbReference>
<reference evidence="7" key="1">
    <citation type="submission" date="2021-05" db="UniProtKB">
        <authorList>
            <consortium name="EnsemblPlants"/>
        </authorList>
    </citation>
    <scope>IDENTIFICATION</scope>
    <source>
        <strain evidence="7">subsp. malaccensis</strain>
    </source>
</reference>
<dbReference type="SMART" id="SM00358">
    <property type="entry name" value="DSRM"/>
    <property type="match status" value="3"/>
</dbReference>
<comment type="function">
    <text evidence="3">Binds double-stranded RNA.</text>
</comment>
<name>A0A804JR15_MUSAM</name>
<dbReference type="Gramene" id="Ma07_t01560.3">
    <property type="protein sequence ID" value="Ma07_p01560.3"/>
    <property type="gene ID" value="Ma07_g01560"/>
</dbReference>
<accession>A0A804JR15</accession>
<evidence type="ECO:0000313" key="7">
    <source>
        <dbReference type="EnsemblPlants" id="Ma07_p01560.3"/>
    </source>
</evidence>
<evidence type="ECO:0000256" key="1">
    <source>
        <dbReference type="ARBA" id="ARBA00022737"/>
    </source>
</evidence>
<feature type="domain" description="DRBM" evidence="6">
    <location>
        <begin position="1"/>
        <end position="70"/>
    </location>
</feature>
<organism evidence="7 8">
    <name type="scientific">Musa acuminata subsp. malaccensis</name>
    <name type="common">Wild banana</name>
    <name type="synonym">Musa malaccensis</name>
    <dbReference type="NCBI Taxonomy" id="214687"/>
    <lineage>
        <taxon>Eukaryota</taxon>
        <taxon>Viridiplantae</taxon>
        <taxon>Streptophyta</taxon>
        <taxon>Embryophyta</taxon>
        <taxon>Tracheophyta</taxon>
        <taxon>Spermatophyta</taxon>
        <taxon>Magnoliopsida</taxon>
        <taxon>Liliopsida</taxon>
        <taxon>Zingiberales</taxon>
        <taxon>Musaceae</taxon>
        <taxon>Musa</taxon>
    </lineage>
</organism>
<feature type="domain" description="DRBM" evidence="6">
    <location>
        <begin position="143"/>
        <end position="211"/>
    </location>
</feature>
<feature type="region of interest" description="Disordered" evidence="5">
    <location>
        <begin position="69"/>
        <end position="97"/>
    </location>
</feature>